<dbReference type="OrthoDB" id="196355at2"/>
<accession>A0A1A8TTI5</accession>
<dbReference type="STRING" id="1792290.MSP8886_03672"/>
<evidence type="ECO:0000256" key="1">
    <source>
        <dbReference type="SAM" id="Phobius"/>
    </source>
</evidence>
<name>A0A1A8TTI5_9GAMM</name>
<proteinExistence type="predicted"/>
<feature type="signal peptide" evidence="2">
    <location>
        <begin position="1"/>
        <end position="18"/>
    </location>
</feature>
<evidence type="ECO:0000313" key="4">
    <source>
        <dbReference type="Proteomes" id="UP000092544"/>
    </source>
</evidence>
<sequence>MRSLIVLWLACFSFYSFAADSDNVSMTNEQFLQQLHPQSGDIILGNGVAELSLTDKFQYLSPKSTERLLVDGWGNPPGNKTLGMLIPANTNPLSNDGWGVVITYQKDGHVKDSDAKTIDYNELLQKMKKETQSESKERVKQGYGSMELVGWAQPPRYDQATHKFYWAEDLKTSDSREDSLNYNIRVLGREGVLVLNVVGGMSQLHDIEKETPALLAVTNFTKGNRYADFDSKTDHVAEYGLAALVAGGVAAKMGLFAKLLALLIAFKKVIIIGVAAFGGVIMKLFRRKK</sequence>
<reference evidence="3 4" key="1">
    <citation type="submission" date="2016-06" db="EMBL/GenBank/DDBJ databases">
        <authorList>
            <person name="Kjaerup R.B."/>
            <person name="Dalgaard T.S."/>
            <person name="Juul-Madsen H.R."/>
        </authorList>
    </citation>
    <scope>NUCLEOTIDE SEQUENCE [LARGE SCALE GENOMIC DNA]</scope>
    <source>
        <strain evidence="3 4">CECT 8886</strain>
    </source>
</reference>
<dbReference type="EMBL" id="FLOB01000012">
    <property type="protein sequence ID" value="SBS36369.1"/>
    <property type="molecule type" value="Genomic_DNA"/>
</dbReference>
<keyword evidence="1" id="KW-0472">Membrane</keyword>
<dbReference type="Proteomes" id="UP000092544">
    <property type="component" value="Unassembled WGS sequence"/>
</dbReference>
<gene>
    <name evidence="3" type="ORF">MSP8886_03672</name>
</gene>
<keyword evidence="2" id="KW-0732">Signal</keyword>
<keyword evidence="1" id="KW-0812">Transmembrane</keyword>
<dbReference type="RefSeq" id="WP_067019205.1">
    <property type="nucleotide sequence ID" value="NZ_FLOB01000012.1"/>
</dbReference>
<dbReference type="InterPro" id="IPR018682">
    <property type="entry name" value="DUF2167_membr"/>
</dbReference>
<evidence type="ECO:0008006" key="5">
    <source>
        <dbReference type="Google" id="ProtNLM"/>
    </source>
</evidence>
<dbReference type="Pfam" id="PF09935">
    <property type="entry name" value="DUF2167"/>
    <property type="match status" value="1"/>
</dbReference>
<protein>
    <recommendedName>
        <fullName evidence="5">DUF2167 domain-containing protein</fullName>
    </recommendedName>
</protein>
<feature type="chain" id="PRO_5008379270" description="DUF2167 domain-containing protein" evidence="2">
    <location>
        <begin position="19"/>
        <end position="289"/>
    </location>
</feature>
<dbReference type="AlphaFoldDB" id="A0A1A8TTI5"/>
<keyword evidence="1" id="KW-1133">Transmembrane helix</keyword>
<feature type="transmembrane region" description="Helical" evidence="1">
    <location>
        <begin position="259"/>
        <end position="285"/>
    </location>
</feature>
<keyword evidence="4" id="KW-1185">Reference proteome</keyword>
<evidence type="ECO:0000256" key="2">
    <source>
        <dbReference type="SAM" id="SignalP"/>
    </source>
</evidence>
<evidence type="ECO:0000313" key="3">
    <source>
        <dbReference type="EMBL" id="SBS36369.1"/>
    </source>
</evidence>
<organism evidence="3 4">
    <name type="scientific">Marinomonas spartinae</name>
    <dbReference type="NCBI Taxonomy" id="1792290"/>
    <lineage>
        <taxon>Bacteria</taxon>
        <taxon>Pseudomonadati</taxon>
        <taxon>Pseudomonadota</taxon>
        <taxon>Gammaproteobacteria</taxon>
        <taxon>Oceanospirillales</taxon>
        <taxon>Oceanospirillaceae</taxon>
        <taxon>Marinomonas</taxon>
    </lineage>
</organism>